<dbReference type="EMBL" id="SAXA01000004">
    <property type="protein sequence ID" value="RXQ95959.1"/>
    <property type="molecule type" value="Genomic_DNA"/>
</dbReference>
<evidence type="ECO:0000313" key="1">
    <source>
        <dbReference type="EMBL" id="RXQ95959.1"/>
    </source>
</evidence>
<dbReference type="AlphaFoldDB" id="A0A4Q1JMZ1"/>
<dbReference type="InterPro" id="IPR029058">
    <property type="entry name" value="AB_hydrolase_fold"/>
</dbReference>
<dbReference type="InterPro" id="IPR050583">
    <property type="entry name" value="Mycobacterial_A85_antigen"/>
</dbReference>
<name>A0A4Q1JMZ1_9BACT</name>
<dbReference type="InterPro" id="IPR000801">
    <property type="entry name" value="Esterase-like"/>
</dbReference>
<comment type="caution">
    <text evidence="1">The sequence shown here is derived from an EMBL/GenBank/DDBJ whole genome shotgun (WGS) entry which is preliminary data.</text>
</comment>
<dbReference type="RefSeq" id="WP_129253853.1">
    <property type="nucleotide sequence ID" value="NZ_SAXA01000004.1"/>
</dbReference>
<accession>A0A4Q1JMZ1</accession>
<dbReference type="PANTHER" id="PTHR48098">
    <property type="entry name" value="ENTEROCHELIN ESTERASE-RELATED"/>
    <property type="match status" value="1"/>
</dbReference>
<reference evidence="1 2" key="1">
    <citation type="submission" date="2019-01" db="EMBL/GenBank/DDBJ databases">
        <title>Ancylomarina salipaludis sp. nov., isolated from a salt marsh.</title>
        <authorList>
            <person name="Yoon J.-H."/>
        </authorList>
    </citation>
    <scope>NUCLEOTIDE SEQUENCE [LARGE SCALE GENOMIC DNA]</scope>
    <source>
        <strain evidence="1 2">SHSM-M15</strain>
    </source>
</reference>
<evidence type="ECO:0008006" key="3">
    <source>
        <dbReference type="Google" id="ProtNLM"/>
    </source>
</evidence>
<dbReference type="SUPFAM" id="SSF53474">
    <property type="entry name" value="alpha/beta-Hydrolases"/>
    <property type="match status" value="1"/>
</dbReference>
<dbReference type="Proteomes" id="UP000289703">
    <property type="component" value="Unassembled WGS sequence"/>
</dbReference>
<keyword evidence="2" id="KW-1185">Reference proteome</keyword>
<protein>
    <recommendedName>
        <fullName evidence="3">Esterase</fullName>
    </recommendedName>
</protein>
<sequence>MTIGSTMALNFDYSNAAGQYTFSTFESKVRSSVPYFAYLPPNWNPNGSYRLILFLHGQGGDETTFSKYVREDDLNQWIKLGEIPDVVIAGIRGNEDPDLIQWFTPENEALLVPEINGEFIEFCRTNFKAGSIEKGVSLEGHSRGAGGALHYLFKYPESFKSVIAIGYVSDYSLEMNKDLAERNRQALVESGVNLYLEIGTEDRFVRNQNRKASFEMHDFLDKIKLPHSFEYLYGVEHGFDSFWQHYSDDDMQNGLRHLKRHCDGL</sequence>
<proteinExistence type="predicted"/>
<dbReference type="Pfam" id="PF00756">
    <property type="entry name" value="Esterase"/>
    <property type="match status" value="1"/>
</dbReference>
<gene>
    <name evidence="1" type="ORF">EO244_06560</name>
</gene>
<organism evidence="1 2">
    <name type="scientific">Ancylomarina salipaludis</name>
    <dbReference type="NCBI Taxonomy" id="2501299"/>
    <lineage>
        <taxon>Bacteria</taxon>
        <taxon>Pseudomonadati</taxon>
        <taxon>Bacteroidota</taxon>
        <taxon>Bacteroidia</taxon>
        <taxon>Marinilabiliales</taxon>
        <taxon>Marinifilaceae</taxon>
        <taxon>Ancylomarina</taxon>
    </lineage>
</organism>
<dbReference type="Gene3D" id="3.40.50.1820">
    <property type="entry name" value="alpha/beta hydrolase"/>
    <property type="match status" value="1"/>
</dbReference>
<evidence type="ECO:0000313" key="2">
    <source>
        <dbReference type="Proteomes" id="UP000289703"/>
    </source>
</evidence>
<dbReference type="OrthoDB" id="9803578at2"/>